<evidence type="ECO:0000313" key="2">
    <source>
        <dbReference type="Proteomes" id="UP000001062"/>
    </source>
</evidence>
<dbReference type="eggNOG" id="COG3563">
    <property type="taxonomic scope" value="Bacteria"/>
</dbReference>
<dbReference type="OrthoDB" id="9792690at2"/>
<accession>F2K164</accession>
<dbReference type="EMBL" id="CP002583">
    <property type="protein sequence ID" value="ADZ89914.1"/>
    <property type="molecule type" value="Genomic_DNA"/>
</dbReference>
<dbReference type="PATRIC" id="fig|717774.3.peg.640"/>
<proteinExistence type="predicted"/>
<name>F2K164_MARM1</name>
<dbReference type="STRING" id="717774.Marme_0620"/>
<dbReference type="Proteomes" id="UP000001062">
    <property type="component" value="Chromosome"/>
</dbReference>
<dbReference type="RefSeq" id="WP_013659819.1">
    <property type="nucleotide sequence ID" value="NC_015276.1"/>
</dbReference>
<evidence type="ECO:0000313" key="1">
    <source>
        <dbReference type="EMBL" id="ADZ89914.1"/>
    </source>
</evidence>
<dbReference type="AlphaFoldDB" id="F2K164"/>
<protein>
    <recommendedName>
        <fullName evidence="3">Capsule polysaccharide biosynthesis protein</fullName>
    </recommendedName>
</protein>
<reference evidence="1 2" key="1">
    <citation type="journal article" date="2012" name="Stand. Genomic Sci.">
        <title>Complete genome sequence of the melanogenic marine bacterium Marinomonas mediterranea type strain (MMB-1(T)).</title>
        <authorList>
            <person name="Lucas-Elio P."/>
            <person name="Goodwin L."/>
            <person name="Woyke T."/>
            <person name="Pitluck S."/>
            <person name="Nolan M."/>
            <person name="Kyrpides N.C."/>
            <person name="Detter J.C."/>
            <person name="Copeland A."/>
            <person name="Teshima H."/>
            <person name="Bruce D."/>
            <person name="Detter C."/>
            <person name="Tapia R."/>
            <person name="Han S."/>
            <person name="Land M.L."/>
            <person name="Ivanova N."/>
            <person name="Mikhailova N."/>
            <person name="Johnston A.W."/>
            <person name="Sanchez-Amat A."/>
        </authorList>
    </citation>
    <scope>NUCLEOTIDE SEQUENCE [LARGE SCALE GENOMIC DNA]</scope>
    <source>
        <strain evidence="2">ATCC 700492 / JCM 21426 / NBRC 103028 / MMB-1</strain>
    </source>
</reference>
<sequence length="517" mass="60216">MMMKNVINKLVRRVFPTIWALKYAFKYRKGKNKAISDSNGVVLLEFSYSLPVIECYRVISDELLLRSEASELELFSYSDDRYDKYFSYFSVKYFLIYHLLGFKFNFSNLKLPSCASFRDLKEKFSSKQELLGFKFDSIVIGDLIYDTYLRKKKVSTVDLSDEYLFYLVKIACFMVTDVSRNLMRKNVKSVVCGDVAYIYSGVMARVAISKEIPCYCFDDRSGLIVRKMDETYFRRAKYWNYKTEFQSLPNKAERIAQARSSIESRLAGSVASLSYMGKSSFSAASKDNSVLDIISNNDKPTIVIMLHCFFDSPHIYRNAIFPDFYEWCNYLRGVIERTNYNWVIKPHPNGLAGNEEVIYAIFKNTRAFILEPEVSNLDIVNSSPDLVLTVYGTVAHEFSYCGIPVLNAGDNPHIDYSFCITAKNINEYDNYLLNLSVFFDFKIDKEDILEFYYMNYLSEDCLSERCPSYPPADFIDEYKLNSLSPKERRLYYHYTDATFKYFLDNEVKSDVASIIER</sequence>
<evidence type="ECO:0008006" key="3">
    <source>
        <dbReference type="Google" id="ProtNLM"/>
    </source>
</evidence>
<gene>
    <name evidence="1" type="ordered locus">Marme_0620</name>
</gene>
<dbReference type="SUPFAM" id="SSF53756">
    <property type="entry name" value="UDP-Glycosyltransferase/glycogen phosphorylase"/>
    <property type="match status" value="1"/>
</dbReference>
<dbReference type="HOGENOM" id="CLU_512780_0_0_6"/>
<organism evidence="1 2">
    <name type="scientific">Marinomonas mediterranea (strain ATCC 700492 / JCM 21426 / NBRC 103028 / MMB-1)</name>
    <dbReference type="NCBI Taxonomy" id="717774"/>
    <lineage>
        <taxon>Bacteria</taxon>
        <taxon>Pseudomonadati</taxon>
        <taxon>Pseudomonadota</taxon>
        <taxon>Gammaproteobacteria</taxon>
        <taxon>Oceanospirillales</taxon>
        <taxon>Oceanospirillaceae</taxon>
        <taxon>Marinomonas</taxon>
    </lineage>
</organism>
<dbReference type="KEGG" id="mme:Marme_0620"/>
<keyword evidence="2" id="KW-1185">Reference proteome</keyword>